<keyword evidence="1" id="KW-0378">Hydrolase</keyword>
<keyword evidence="1" id="KW-0255">Endonuclease</keyword>
<keyword evidence="1" id="KW-0540">Nuclease</keyword>
<sequence>MTLIRVREAGPTVQVSLSTDDARRLAVSETVDVRPDPADGVWHVRAGRKVGALRIGRVEVHIEPKVPIARLLFLMGYARDPAGWRDEIVSLTEHTELVPALAAALWRQTDRALRPGLLQGYRTIDETSPVLRGRLRETAQLTRRAGRPLPLEVRHDDYTIDITENRILATAVDRMLRVPGIDDPSRRGLRHLAGRFAGVTRLRPGEPVPAWRLTRLNERLLVALRLAELVLASSSVDGNRGPVLGNGFLLDMWRVYEDFLSVALRAAVESAYGGRVLRQARHHLDQQHRLELRPDILWRDGTGVIGAVVDAKYKVDSTHGDAYQMLAYCIAYGLSSGHLVYAGGAHPPLRHVVHNAGIEIRCHFLDLDCEPVELLARIHALAGEITRSGHVPTVAFR</sequence>
<dbReference type="PANTHER" id="PTHR38733:SF1">
    <property type="entry name" value="TYPE IV METHYL-DIRECTED RESTRICTION ENZYME ECOKMCRBC"/>
    <property type="match status" value="1"/>
</dbReference>
<organism evidence="1 2">
    <name type="scientific">Micromonospora craterilacus</name>
    <dbReference type="NCBI Taxonomy" id="1655439"/>
    <lineage>
        <taxon>Bacteria</taxon>
        <taxon>Bacillati</taxon>
        <taxon>Actinomycetota</taxon>
        <taxon>Actinomycetes</taxon>
        <taxon>Micromonosporales</taxon>
        <taxon>Micromonosporaceae</taxon>
        <taxon>Micromonospora</taxon>
    </lineage>
</organism>
<evidence type="ECO:0000313" key="1">
    <source>
        <dbReference type="EMBL" id="PZG16119.1"/>
    </source>
</evidence>
<comment type="caution">
    <text evidence="1">The sequence shown here is derived from an EMBL/GenBank/DDBJ whole genome shotgun (WGS) entry which is preliminary data.</text>
</comment>
<proteinExistence type="predicted"/>
<dbReference type="Proteomes" id="UP000248924">
    <property type="component" value="Unassembled WGS sequence"/>
</dbReference>
<dbReference type="EMBL" id="POTY01000111">
    <property type="protein sequence ID" value="PZG16119.1"/>
    <property type="molecule type" value="Genomic_DNA"/>
</dbReference>
<gene>
    <name evidence="1" type="ORF">C1I95_18350</name>
</gene>
<dbReference type="GO" id="GO:0004519">
    <property type="term" value="F:endonuclease activity"/>
    <property type="evidence" value="ECO:0007669"/>
    <property type="project" value="UniProtKB-KW"/>
</dbReference>
<name>A0A2W2EGW8_9ACTN</name>
<reference evidence="1 2" key="1">
    <citation type="submission" date="2018-01" db="EMBL/GenBank/DDBJ databases">
        <title>Draft genome sequence of Jishengella sp. NA12.</title>
        <authorList>
            <person name="Sahin N."/>
            <person name="Ay H."/>
            <person name="Saygin H."/>
        </authorList>
    </citation>
    <scope>NUCLEOTIDE SEQUENCE [LARGE SCALE GENOMIC DNA]</scope>
    <source>
        <strain evidence="1 2">NA12</strain>
    </source>
</reference>
<dbReference type="PANTHER" id="PTHR38733">
    <property type="entry name" value="PROTEIN MCRC"/>
    <property type="match status" value="1"/>
</dbReference>
<dbReference type="RefSeq" id="WP_111215040.1">
    <property type="nucleotide sequence ID" value="NZ_POTY01000111.1"/>
</dbReference>
<dbReference type="OrthoDB" id="5148566at2"/>
<evidence type="ECO:0000313" key="2">
    <source>
        <dbReference type="Proteomes" id="UP000248924"/>
    </source>
</evidence>
<dbReference type="AlphaFoldDB" id="A0A2W2EGW8"/>
<protein>
    <submittedName>
        <fullName evidence="1">Restriction endonuclease</fullName>
    </submittedName>
</protein>
<dbReference type="InterPro" id="IPR019292">
    <property type="entry name" value="McrC"/>
</dbReference>
<keyword evidence="2" id="KW-1185">Reference proteome</keyword>
<accession>A0A2W2EGW8</accession>
<dbReference type="Pfam" id="PF10117">
    <property type="entry name" value="McrBC"/>
    <property type="match status" value="1"/>
</dbReference>